<feature type="compositionally biased region" description="Basic and acidic residues" evidence="1">
    <location>
        <begin position="219"/>
        <end position="239"/>
    </location>
</feature>
<protein>
    <submittedName>
        <fullName evidence="2">Uncharacterized protein</fullName>
    </submittedName>
</protein>
<reference evidence="2 3" key="1">
    <citation type="submission" date="2014-09" db="EMBL/GenBank/DDBJ databases">
        <authorList>
            <person name="Magalhaes I.L.F."/>
            <person name="Oliveira U."/>
            <person name="Santos F.R."/>
            <person name="Vidigal T.H.D.A."/>
            <person name="Brescovit A.D."/>
            <person name="Santos A.J."/>
        </authorList>
    </citation>
    <scope>NUCLEOTIDE SEQUENCE [LARGE SCALE GENOMIC DNA]</scope>
</reference>
<accession>A0A0P1BLX5</accession>
<keyword evidence="3" id="KW-1185">Reference proteome</keyword>
<feature type="region of interest" description="Disordered" evidence="1">
    <location>
        <begin position="1"/>
        <end position="44"/>
    </location>
</feature>
<dbReference type="STRING" id="401625.A0A0P1BLX5"/>
<name>A0A0P1BLX5_9BASI</name>
<evidence type="ECO:0000313" key="2">
    <source>
        <dbReference type="EMBL" id="CEH17036.1"/>
    </source>
</evidence>
<proteinExistence type="predicted"/>
<dbReference type="Proteomes" id="UP000054845">
    <property type="component" value="Unassembled WGS sequence"/>
</dbReference>
<feature type="compositionally biased region" description="Polar residues" evidence="1">
    <location>
        <begin position="473"/>
        <end position="483"/>
    </location>
</feature>
<dbReference type="EMBL" id="CCYA01000254">
    <property type="protein sequence ID" value="CEH17036.1"/>
    <property type="molecule type" value="Genomic_DNA"/>
</dbReference>
<sequence length="753" mass="82975">MSVEPGRHGSFRADSSRLGSPEVARRKYGPRASQKGRRGARQKMNSLGFPSLSLLGTPTTPRSAGGILGLATTGAANVSELTFLEDGSVDVDALEMDQRRALLQPLGLDGEERRTNGTLLPTFDALNPIHPAAQLQASSFLRPVGDTINPFTAAIRTEPYEVTASASHDLSQLPTEQQSTPYSVPSGWGYRATPTDPQRGPRVPLAWPRPAVDSVADAETEKGERKIGKDRDKERDDKGMANIDDWTYNRQSVSRLAHPLDFGLYPGLLPTAWQSHIQTIKGGPEKNRLPPFHLTNGSTYEGALKSELEKTVERSLFGRSQPPSAKQLMDTSTLTDVVESIVVSMEQQLKASPDARNVAALRAQETLKRLTWKSAMGEGYARSVAEFVSGAAGLAQQRDDVRTREDAEEAALELAEKQDELDQEKREEAETKRAHLTDDMQREGGFALFLAYHGVERDVFWSTEVEKPDSRQRSQSKFEQGTCGTPMEKEPESGSTPPINCFGAPLLEAAMRGMILDRPLQAWVRDEIISPITGRTLDVLARAGALLEASELAKHRNDDPAKMEDCRPSDATHEALPVDLDDLDISLLGSQEHVEQDLGAFWLTQSHVEAMLRPGALVARARARDVERAARDEAQVHVMIRSPAELHAQVHQEQDLGDVGPDTPTLRYADQELDAEKIDRILRQYARLVPALSDRALGRRLRSTKLQSGATTGNAEQLRADAEEHRRDAKLWDDLRLGYIALARNIPGIELPK</sequence>
<feature type="compositionally biased region" description="Basic residues" evidence="1">
    <location>
        <begin position="26"/>
        <end position="41"/>
    </location>
</feature>
<evidence type="ECO:0000313" key="3">
    <source>
        <dbReference type="Proteomes" id="UP000054845"/>
    </source>
</evidence>
<feature type="region of interest" description="Disordered" evidence="1">
    <location>
        <begin position="214"/>
        <end position="239"/>
    </location>
</feature>
<feature type="region of interest" description="Disordered" evidence="1">
    <location>
        <begin position="465"/>
        <end position="498"/>
    </location>
</feature>
<feature type="region of interest" description="Disordered" evidence="1">
    <location>
        <begin position="167"/>
        <end position="187"/>
    </location>
</feature>
<organism evidence="2 3">
    <name type="scientific">Ceraceosorus bombacis</name>
    <dbReference type="NCBI Taxonomy" id="401625"/>
    <lineage>
        <taxon>Eukaryota</taxon>
        <taxon>Fungi</taxon>
        <taxon>Dikarya</taxon>
        <taxon>Basidiomycota</taxon>
        <taxon>Ustilaginomycotina</taxon>
        <taxon>Exobasidiomycetes</taxon>
        <taxon>Ceraceosorales</taxon>
        <taxon>Ceraceosoraceae</taxon>
        <taxon>Ceraceosorus</taxon>
    </lineage>
</organism>
<dbReference type="OrthoDB" id="21449at2759"/>
<feature type="compositionally biased region" description="Polar residues" evidence="1">
    <location>
        <begin position="167"/>
        <end position="183"/>
    </location>
</feature>
<dbReference type="AlphaFoldDB" id="A0A0P1BLX5"/>
<feature type="region of interest" description="Disordered" evidence="1">
    <location>
        <begin position="415"/>
        <end position="435"/>
    </location>
</feature>
<evidence type="ECO:0000256" key="1">
    <source>
        <dbReference type="SAM" id="MobiDB-lite"/>
    </source>
</evidence>